<evidence type="ECO:0000256" key="1">
    <source>
        <dbReference type="SAM" id="Phobius"/>
    </source>
</evidence>
<evidence type="ECO:0000313" key="2">
    <source>
        <dbReference type="EnsemblPlants" id="MELO3C029040.2.1"/>
    </source>
</evidence>
<keyword evidence="1" id="KW-0812">Transmembrane</keyword>
<feature type="transmembrane region" description="Helical" evidence="1">
    <location>
        <begin position="49"/>
        <end position="69"/>
    </location>
</feature>
<dbReference type="AlphaFoldDB" id="A0A9I9E5H9"/>
<accession>A0A9I9E5H9</accession>
<protein>
    <submittedName>
        <fullName evidence="2">Uncharacterized protein</fullName>
    </submittedName>
</protein>
<dbReference type="EnsemblPlants" id="MELO3C029040.2.1">
    <property type="protein sequence ID" value="MELO3C029040.2.1"/>
    <property type="gene ID" value="MELO3C029040.2"/>
</dbReference>
<organism evidence="2">
    <name type="scientific">Cucumis melo</name>
    <name type="common">Muskmelon</name>
    <dbReference type="NCBI Taxonomy" id="3656"/>
    <lineage>
        <taxon>Eukaryota</taxon>
        <taxon>Viridiplantae</taxon>
        <taxon>Streptophyta</taxon>
        <taxon>Embryophyta</taxon>
        <taxon>Tracheophyta</taxon>
        <taxon>Spermatophyta</taxon>
        <taxon>Magnoliopsida</taxon>
        <taxon>eudicotyledons</taxon>
        <taxon>Gunneridae</taxon>
        <taxon>Pentapetalae</taxon>
        <taxon>rosids</taxon>
        <taxon>fabids</taxon>
        <taxon>Cucurbitales</taxon>
        <taxon>Cucurbitaceae</taxon>
        <taxon>Benincaseae</taxon>
        <taxon>Cucumis</taxon>
    </lineage>
</organism>
<keyword evidence="1" id="KW-1133">Transmembrane helix</keyword>
<reference evidence="2" key="1">
    <citation type="submission" date="2023-03" db="UniProtKB">
        <authorList>
            <consortium name="EnsemblPlants"/>
        </authorList>
    </citation>
    <scope>IDENTIFICATION</scope>
</reference>
<sequence>MIRIKLIGEFLLPALKYFVWLKSPGKGRGKLARDREGSMACHMGTQFCFRVYVSIIFSLVVVNYIFGFIRDYHRLNQVRNFQMLLISYLSFDRVSITTVKLSASY</sequence>
<keyword evidence="1" id="KW-0472">Membrane</keyword>
<proteinExistence type="predicted"/>
<name>A0A9I9E5H9_CUCME</name>
<dbReference type="Gramene" id="MELO3C029040.2.1">
    <property type="protein sequence ID" value="MELO3C029040.2.1"/>
    <property type="gene ID" value="MELO3C029040.2"/>
</dbReference>